<name>X1LD84_9ZZZZ</name>
<reference evidence="1" key="1">
    <citation type="journal article" date="2014" name="Front. Microbiol.">
        <title>High frequency of phylogenetically diverse reductive dehalogenase-homologous genes in deep subseafloor sedimentary metagenomes.</title>
        <authorList>
            <person name="Kawai M."/>
            <person name="Futagami T."/>
            <person name="Toyoda A."/>
            <person name="Takaki Y."/>
            <person name="Nishi S."/>
            <person name="Hori S."/>
            <person name="Arai W."/>
            <person name="Tsubouchi T."/>
            <person name="Morono Y."/>
            <person name="Uchiyama I."/>
            <person name="Ito T."/>
            <person name="Fujiyama A."/>
            <person name="Inagaki F."/>
            <person name="Takami H."/>
        </authorList>
    </citation>
    <scope>NUCLEOTIDE SEQUENCE</scope>
    <source>
        <strain evidence="1">Expedition CK06-06</strain>
    </source>
</reference>
<evidence type="ECO:0000313" key="1">
    <source>
        <dbReference type="EMBL" id="GAI17053.1"/>
    </source>
</evidence>
<dbReference type="AlphaFoldDB" id="X1LD84"/>
<proteinExistence type="predicted"/>
<sequence length="85" mass="10054">MGIGENGHLAYPQYDIDLPQGQTPLVVIDRYNVNNEYIWENTYTFWKGKEPIQDITWGAKGTQPSWCQELLSEYEAMFWEHFGFF</sequence>
<dbReference type="EMBL" id="BARV01004288">
    <property type="protein sequence ID" value="GAI17053.1"/>
    <property type="molecule type" value="Genomic_DNA"/>
</dbReference>
<protein>
    <submittedName>
        <fullName evidence="1">Uncharacterized protein</fullName>
    </submittedName>
</protein>
<comment type="caution">
    <text evidence="1">The sequence shown here is derived from an EMBL/GenBank/DDBJ whole genome shotgun (WGS) entry which is preliminary data.</text>
</comment>
<organism evidence="1">
    <name type="scientific">marine sediment metagenome</name>
    <dbReference type="NCBI Taxonomy" id="412755"/>
    <lineage>
        <taxon>unclassified sequences</taxon>
        <taxon>metagenomes</taxon>
        <taxon>ecological metagenomes</taxon>
    </lineage>
</organism>
<accession>X1LD84</accession>
<gene>
    <name evidence="1" type="ORF">S06H3_09630</name>
</gene>